<protein>
    <recommendedName>
        <fullName evidence="3">Methyltransferase</fullName>
    </recommendedName>
</protein>
<dbReference type="Proteomes" id="UP000031167">
    <property type="component" value="Unassembled WGS sequence"/>
</dbReference>
<dbReference type="EMBL" id="JWTA01000003">
    <property type="protein sequence ID" value="KIC64536.1"/>
    <property type="molecule type" value="Genomic_DNA"/>
</dbReference>
<gene>
    <name evidence="1" type="ORF">RM51_03055</name>
</gene>
<dbReference type="RefSeq" id="WP_039365023.1">
    <property type="nucleotide sequence ID" value="NZ_JWTA01000003.1"/>
</dbReference>
<dbReference type="InterPro" id="IPR029063">
    <property type="entry name" value="SAM-dependent_MTases_sf"/>
</dbReference>
<dbReference type="SUPFAM" id="SSF53335">
    <property type="entry name" value="S-adenosyl-L-methionine-dependent methyltransferases"/>
    <property type="match status" value="1"/>
</dbReference>
<dbReference type="AlphaFoldDB" id="A0A0B4DCW5"/>
<dbReference type="Gene3D" id="3.40.50.150">
    <property type="entry name" value="Vaccinia Virus protein VP39"/>
    <property type="match status" value="1"/>
</dbReference>
<evidence type="ECO:0000313" key="1">
    <source>
        <dbReference type="EMBL" id="KIC64536.1"/>
    </source>
</evidence>
<proteinExistence type="predicted"/>
<keyword evidence="2" id="KW-1185">Reference proteome</keyword>
<evidence type="ECO:0008006" key="3">
    <source>
        <dbReference type="Google" id="ProtNLM"/>
    </source>
</evidence>
<sequence length="251" mass="29645">MTYKINIENTDKFFWHRYDTIYNDELSHLENVEKIVEFGVFKGDSVRWLNRRYPDAKIYGADILPVQVEWTENDRIEYHQLDQDKISDIQSFFEKTENSIDLIIEDGSHFPQHQKNCLVIGMDYLKAEGIYILEDLHTSHPHHAYYIQQGKTKNYISPLHLLLFIEHSMSNNIEIQNDKIQELTTNSLFNFEEIKNLIDCIKSIKIYRRSTLPKKCYNCNSSDYNYHNLKCKCGADIFAEADSMTAILVKK</sequence>
<evidence type="ECO:0000313" key="2">
    <source>
        <dbReference type="Proteomes" id="UP000031167"/>
    </source>
</evidence>
<organism evidence="1 2">
    <name type="scientific">Chryseobacterium taiwanense</name>
    <dbReference type="NCBI Taxonomy" id="363331"/>
    <lineage>
        <taxon>Bacteria</taxon>
        <taxon>Pseudomonadati</taxon>
        <taxon>Bacteroidota</taxon>
        <taxon>Flavobacteriia</taxon>
        <taxon>Flavobacteriales</taxon>
        <taxon>Weeksellaceae</taxon>
        <taxon>Chryseobacterium group</taxon>
        <taxon>Chryseobacterium</taxon>
    </lineage>
</organism>
<dbReference type="OrthoDB" id="9816564at2"/>
<dbReference type="STRING" id="363331.RM51_03055"/>
<accession>A0A0B4DCW5</accession>
<reference evidence="1 2" key="1">
    <citation type="submission" date="2014-12" db="EMBL/GenBank/DDBJ databases">
        <title>Genome sequencing of Chryseobacterium taiwanense TPW19.</title>
        <authorList>
            <person name="Tan P.W."/>
            <person name="Chan K.-G."/>
        </authorList>
    </citation>
    <scope>NUCLEOTIDE SEQUENCE [LARGE SCALE GENOMIC DNA]</scope>
    <source>
        <strain evidence="1 2">TPW19</strain>
    </source>
</reference>
<comment type="caution">
    <text evidence="1">The sequence shown here is derived from an EMBL/GenBank/DDBJ whole genome shotgun (WGS) entry which is preliminary data.</text>
</comment>
<name>A0A0B4DCW5_9FLAO</name>